<dbReference type="PANTHER" id="PTHR34846:SF10">
    <property type="entry name" value="CYTOPLASMIC PROTEIN"/>
    <property type="match status" value="1"/>
</dbReference>
<accession>A0A966DTL3</accession>
<protein>
    <submittedName>
        <fullName evidence="2">Carboxymuconolactone decarboxylase family protein</fullName>
    </submittedName>
</protein>
<sequence length="160" mass="17684">MESRINPFALGQNAMKVMYGFATYLSKSSIEKNLLELIYLRVSQINGCAYCLDMHAKDLRAAGETEQRLYLLNAWRETDLYTERECAALAFAEAVTKLSNGHVPNEVYSAAAEQFTDTEMIELTMAVIAINSYNRVNITFGVKGGSYVVGQHAAPATQAV</sequence>
<dbReference type="Gene3D" id="1.20.1290.10">
    <property type="entry name" value="AhpD-like"/>
    <property type="match status" value="1"/>
</dbReference>
<dbReference type="InterPro" id="IPR003779">
    <property type="entry name" value="CMD-like"/>
</dbReference>
<evidence type="ECO:0000313" key="3">
    <source>
        <dbReference type="Proteomes" id="UP000638732"/>
    </source>
</evidence>
<dbReference type="InterPro" id="IPR004675">
    <property type="entry name" value="AhpD_core"/>
</dbReference>
<dbReference type="AlphaFoldDB" id="A0A966DTL3"/>
<dbReference type="Pfam" id="PF02627">
    <property type="entry name" value="CMD"/>
    <property type="match status" value="1"/>
</dbReference>
<evidence type="ECO:0000259" key="1">
    <source>
        <dbReference type="Pfam" id="PF02627"/>
    </source>
</evidence>
<dbReference type="NCBIfam" id="TIGR00778">
    <property type="entry name" value="ahpD_dom"/>
    <property type="match status" value="1"/>
</dbReference>
<reference evidence="2" key="1">
    <citation type="submission" date="2020-01" db="EMBL/GenBank/DDBJ databases">
        <authorList>
            <person name="Seo Y.L."/>
        </authorList>
    </citation>
    <scope>NUCLEOTIDE SEQUENCE</scope>
    <source>
        <strain evidence="2">R11</strain>
    </source>
</reference>
<dbReference type="GO" id="GO:0051920">
    <property type="term" value="F:peroxiredoxin activity"/>
    <property type="evidence" value="ECO:0007669"/>
    <property type="project" value="InterPro"/>
</dbReference>
<keyword evidence="3" id="KW-1185">Reference proteome</keyword>
<dbReference type="EMBL" id="WWEO01000041">
    <property type="protein sequence ID" value="NCD69536.1"/>
    <property type="molecule type" value="Genomic_DNA"/>
</dbReference>
<reference evidence="2" key="2">
    <citation type="submission" date="2020-10" db="EMBL/GenBank/DDBJ databases">
        <title>Mucilaginibacter sp. nov., isolated from soil.</title>
        <authorList>
            <person name="Jeon C.O."/>
        </authorList>
    </citation>
    <scope>NUCLEOTIDE SEQUENCE</scope>
    <source>
        <strain evidence="2">R11</strain>
    </source>
</reference>
<dbReference type="RefSeq" id="WP_166585500.1">
    <property type="nucleotide sequence ID" value="NZ_WWEO01000041.1"/>
</dbReference>
<dbReference type="Proteomes" id="UP000638732">
    <property type="component" value="Unassembled WGS sequence"/>
</dbReference>
<dbReference type="InterPro" id="IPR029032">
    <property type="entry name" value="AhpD-like"/>
</dbReference>
<proteinExistence type="predicted"/>
<comment type="caution">
    <text evidence="2">The sequence shown here is derived from an EMBL/GenBank/DDBJ whole genome shotgun (WGS) entry which is preliminary data.</text>
</comment>
<dbReference type="PANTHER" id="PTHR34846">
    <property type="entry name" value="4-CARBOXYMUCONOLACTONE DECARBOXYLASE FAMILY PROTEIN (AFU_ORTHOLOGUE AFUA_6G11590)"/>
    <property type="match status" value="1"/>
</dbReference>
<gene>
    <name evidence="2" type="ORF">GSY63_09230</name>
</gene>
<dbReference type="SUPFAM" id="SSF69118">
    <property type="entry name" value="AhpD-like"/>
    <property type="match status" value="1"/>
</dbReference>
<name>A0A966DTL3_9SPHI</name>
<evidence type="ECO:0000313" key="2">
    <source>
        <dbReference type="EMBL" id="NCD69536.1"/>
    </source>
</evidence>
<feature type="domain" description="Carboxymuconolactone decarboxylase-like" evidence="1">
    <location>
        <begin position="19"/>
        <end position="94"/>
    </location>
</feature>
<organism evidence="2 3">
    <name type="scientific">Mucilaginibacter agri</name>
    <dbReference type="NCBI Taxonomy" id="2695265"/>
    <lineage>
        <taxon>Bacteria</taxon>
        <taxon>Pseudomonadati</taxon>
        <taxon>Bacteroidota</taxon>
        <taxon>Sphingobacteriia</taxon>
        <taxon>Sphingobacteriales</taxon>
        <taxon>Sphingobacteriaceae</taxon>
        <taxon>Mucilaginibacter</taxon>
    </lineage>
</organism>